<evidence type="ECO:0000256" key="5">
    <source>
        <dbReference type="RuleBase" id="RU366006"/>
    </source>
</evidence>
<organism evidence="7 8">
    <name type="scientific">candidate division CSSED10-310 bacterium</name>
    <dbReference type="NCBI Taxonomy" id="2855610"/>
    <lineage>
        <taxon>Bacteria</taxon>
        <taxon>Bacteria division CSSED10-310</taxon>
    </lineage>
</organism>
<protein>
    <recommendedName>
        <fullName evidence="5">Dipeptide epimerase</fullName>
        <ecNumber evidence="5">5.1.1.-</ecNumber>
    </recommendedName>
</protein>
<dbReference type="CDD" id="cd03319">
    <property type="entry name" value="L-Ala-DL-Glu_epimerase"/>
    <property type="match status" value="1"/>
</dbReference>
<evidence type="ECO:0000256" key="2">
    <source>
        <dbReference type="ARBA" id="ARBA00022723"/>
    </source>
</evidence>
<comment type="cofactor">
    <cofactor evidence="5">
        <name>Mg(2+)</name>
        <dbReference type="ChEBI" id="CHEBI:18420"/>
    </cofactor>
    <text evidence="5">Binds 1 Mg(2+) ion per subunit.</text>
</comment>
<evidence type="ECO:0000256" key="3">
    <source>
        <dbReference type="ARBA" id="ARBA00022842"/>
    </source>
</evidence>
<dbReference type="SUPFAM" id="SSF51604">
    <property type="entry name" value="Enolase C-terminal domain-like"/>
    <property type="match status" value="1"/>
</dbReference>
<dbReference type="PANTHER" id="PTHR48073:SF2">
    <property type="entry name" value="O-SUCCINYLBENZOATE SYNTHASE"/>
    <property type="match status" value="1"/>
</dbReference>
<evidence type="ECO:0000256" key="4">
    <source>
        <dbReference type="ARBA" id="ARBA00023235"/>
    </source>
</evidence>
<evidence type="ECO:0000259" key="6">
    <source>
        <dbReference type="SMART" id="SM00922"/>
    </source>
</evidence>
<dbReference type="InterPro" id="IPR013342">
    <property type="entry name" value="Mandelate_racemase_C"/>
</dbReference>
<sequence>MPLIKRVRRSFPVVNAKNAGTVLSAFKSHIQPALINQDPLMMSYLLTPLRKALHDQPSALVLADMALYDILGKTAGLPLYKIIGGYRSCIKTSVTIGILPVDEMARRAKMLAEQGFQALKIKGGLDLDQDIEKILRIRGAIGDKIELRFDANQGYSVDESIKFVDATRPAEIELLEQPTPRGEIDLLCRLTDKVPIPVMADESLVTMRDVFRLAKHEVVDMVNVKLMKVGGLSEALQINAIARAAKLDVMVGCMDEAAYGIAAGLHLALARPNVAYADLDGHLDLMNDPTSGAVILKDGILYPTGKPGIGFEYP</sequence>
<name>A0ABV6YV72_UNCC1</name>
<dbReference type="SUPFAM" id="SSF54826">
    <property type="entry name" value="Enolase N-terminal domain-like"/>
    <property type="match status" value="1"/>
</dbReference>
<dbReference type="SFLD" id="SFLDG00180">
    <property type="entry name" value="muconate_cycloisomerase"/>
    <property type="match status" value="1"/>
</dbReference>
<dbReference type="PANTHER" id="PTHR48073">
    <property type="entry name" value="O-SUCCINYLBENZOATE SYNTHASE-RELATED"/>
    <property type="match status" value="1"/>
</dbReference>
<dbReference type="InterPro" id="IPR029065">
    <property type="entry name" value="Enolase_C-like"/>
</dbReference>
<keyword evidence="3 5" id="KW-0460">Magnesium</keyword>
<keyword evidence="8" id="KW-1185">Reference proteome</keyword>
<evidence type="ECO:0000313" key="8">
    <source>
        <dbReference type="Proteomes" id="UP001594351"/>
    </source>
</evidence>
<dbReference type="InterPro" id="IPR013341">
    <property type="entry name" value="Mandelate_racemase_N_dom"/>
</dbReference>
<dbReference type="InterPro" id="IPR029017">
    <property type="entry name" value="Enolase-like_N"/>
</dbReference>
<dbReference type="SFLD" id="SFLDS00001">
    <property type="entry name" value="Enolase"/>
    <property type="match status" value="1"/>
</dbReference>
<dbReference type="InterPro" id="IPR034603">
    <property type="entry name" value="Dipeptide_epimerase"/>
</dbReference>
<dbReference type="SMART" id="SM00922">
    <property type="entry name" value="MR_MLE"/>
    <property type="match status" value="1"/>
</dbReference>
<accession>A0ABV6YV72</accession>
<dbReference type="Gene3D" id="3.20.20.120">
    <property type="entry name" value="Enolase-like C-terminal domain"/>
    <property type="match status" value="1"/>
</dbReference>
<dbReference type="Proteomes" id="UP001594351">
    <property type="component" value="Unassembled WGS sequence"/>
</dbReference>
<dbReference type="EC" id="5.1.1.-" evidence="5"/>
<gene>
    <name evidence="7" type="ORF">ACFL27_07925</name>
</gene>
<dbReference type="Pfam" id="PF13378">
    <property type="entry name" value="MR_MLE_C"/>
    <property type="match status" value="1"/>
</dbReference>
<keyword evidence="2 5" id="KW-0479">Metal-binding</keyword>
<feature type="domain" description="Mandelate racemase/muconate lactonizing enzyme C-terminal" evidence="6">
    <location>
        <begin position="101"/>
        <end position="197"/>
    </location>
</feature>
<evidence type="ECO:0000313" key="7">
    <source>
        <dbReference type="EMBL" id="MFC1850102.1"/>
    </source>
</evidence>
<comment type="caution">
    <text evidence="7">The sequence shown here is derived from an EMBL/GenBank/DDBJ whole genome shotgun (WGS) entry which is preliminary data.</text>
</comment>
<dbReference type="Gene3D" id="3.30.390.10">
    <property type="entry name" value="Enolase-like, N-terminal domain"/>
    <property type="match status" value="1"/>
</dbReference>
<dbReference type="EMBL" id="JBHPBY010000076">
    <property type="protein sequence ID" value="MFC1850102.1"/>
    <property type="molecule type" value="Genomic_DNA"/>
</dbReference>
<reference evidence="7 8" key="1">
    <citation type="submission" date="2024-09" db="EMBL/GenBank/DDBJ databases">
        <title>Laminarin stimulates single cell rates of sulfate reduction while oxygen inhibits transcriptomic activity in coastal marine sediment.</title>
        <authorList>
            <person name="Lindsay M."/>
            <person name="Orcutt B."/>
            <person name="Emerson D."/>
            <person name="Stepanauskas R."/>
            <person name="D'Angelo T."/>
        </authorList>
    </citation>
    <scope>NUCLEOTIDE SEQUENCE [LARGE SCALE GENOMIC DNA]</scope>
    <source>
        <strain evidence="7">SAG AM-311-K15</strain>
    </source>
</reference>
<proteinExistence type="inferred from homology"/>
<dbReference type="InterPro" id="IPR036849">
    <property type="entry name" value="Enolase-like_C_sf"/>
</dbReference>
<comment type="similarity">
    <text evidence="1 5">Belongs to the mandelate racemase/muconate lactonizing enzyme family.</text>
</comment>
<evidence type="ECO:0000256" key="1">
    <source>
        <dbReference type="ARBA" id="ARBA00008031"/>
    </source>
</evidence>
<keyword evidence="4 5" id="KW-0413">Isomerase</keyword>
<dbReference type="Pfam" id="PF02746">
    <property type="entry name" value="MR_MLE_N"/>
    <property type="match status" value="1"/>
</dbReference>